<dbReference type="EMBL" id="DSCQ01000103">
    <property type="protein sequence ID" value="HET21955.1"/>
    <property type="molecule type" value="Genomic_DNA"/>
</dbReference>
<evidence type="ECO:0000313" key="2">
    <source>
        <dbReference type="EMBL" id="HET21955.1"/>
    </source>
</evidence>
<protein>
    <submittedName>
        <fullName evidence="3">Uncharacterized protein</fullName>
    </submittedName>
</protein>
<dbReference type="AlphaFoldDB" id="A0A7C3MB19"/>
<comment type="caution">
    <text evidence="3">The sequence shown here is derived from an EMBL/GenBank/DDBJ whole genome shotgun (WGS) entry which is preliminary data.</text>
</comment>
<organism evidence="3">
    <name type="scientific">Archaeoglobus fulgidus</name>
    <dbReference type="NCBI Taxonomy" id="2234"/>
    <lineage>
        <taxon>Archaea</taxon>
        <taxon>Methanobacteriati</taxon>
        <taxon>Methanobacteriota</taxon>
        <taxon>Archaeoglobi</taxon>
        <taxon>Archaeoglobales</taxon>
        <taxon>Archaeoglobaceae</taxon>
        <taxon>Archaeoglobus</taxon>
    </lineage>
</organism>
<accession>A0A7C3MB19</accession>
<evidence type="ECO:0000313" key="3">
    <source>
        <dbReference type="EMBL" id="HFW32219.1"/>
    </source>
</evidence>
<sequence>MEELDELMEEVIKKVKFRDTVAAIAISTAFISFGILILILLDIIYISLEFRTAISILILILAWLSMLLGIYMLTSIPTPSLPLKIIADSQGILELLEKGYDGKIYVTMETFKKLPPKVGLKANMQVIDVSKEEAEEYAKFGDELSYAIAGAKKIRAKVVSKRKLKAGDVEVVTPEDIMKTLSSK</sequence>
<proteinExistence type="predicted"/>
<keyword evidence="1" id="KW-0812">Transmembrane</keyword>
<keyword evidence="1" id="KW-1133">Transmembrane helix</keyword>
<evidence type="ECO:0000256" key="1">
    <source>
        <dbReference type="SAM" id="Phobius"/>
    </source>
</evidence>
<keyword evidence="1" id="KW-0472">Membrane</keyword>
<gene>
    <name evidence="2" type="ORF">ENN70_07860</name>
    <name evidence="4" type="ORF">ENR21_00100</name>
    <name evidence="3" type="ORF">ENW66_04620</name>
</gene>
<name>A0A7C3MB19_ARCFL</name>
<feature type="transmembrane region" description="Helical" evidence="1">
    <location>
        <begin position="52"/>
        <end position="74"/>
    </location>
</feature>
<dbReference type="EMBL" id="DSQD01000004">
    <property type="protein sequence ID" value="HGF86876.1"/>
    <property type="molecule type" value="Genomic_DNA"/>
</dbReference>
<evidence type="ECO:0000313" key="4">
    <source>
        <dbReference type="EMBL" id="HGF86876.1"/>
    </source>
</evidence>
<reference evidence="3" key="1">
    <citation type="journal article" date="2020" name="mSystems">
        <title>Genome- and Community-Level Interaction Insights into Carbon Utilization and Element Cycling Functions of Hydrothermarchaeota in Hydrothermal Sediment.</title>
        <authorList>
            <person name="Zhou Z."/>
            <person name="Liu Y."/>
            <person name="Xu W."/>
            <person name="Pan J."/>
            <person name="Luo Z.H."/>
            <person name="Li M."/>
        </authorList>
    </citation>
    <scope>NUCLEOTIDE SEQUENCE [LARGE SCALE GENOMIC DNA]</scope>
    <source>
        <strain evidence="2">SpSt-12</strain>
        <strain evidence="4">SpSt-38</strain>
        <strain evidence="3">SpSt-87</strain>
    </source>
</reference>
<feature type="transmembrane region" description="Helical" evidence="1">
    <location>
        <begin position="21"/>
        <end position="46"/>
    </location>
</feature>
<dbReference type="EMBL" id="DTLB01000026">
    <property type="protein sequence ID" value="HFW32219.1"/>
    <property type="molecule type" value="Genomic_DNA"/>
</dbReference>